<organism evidence="11 12">
    <name type="scientific">Streptomyces canus</name>
    <dbReference type="NCBI Taxonomy" id="58343"/>
    <lineage>
        <taxon>Bacteria</taxon>
        <taxon>Bacillati</taxon>
        <taxon>Actinomycetota</taxon>
        <taxon>Actinomycetes</taxon>
        <taxon>Kitasatosporales</taxon>
        <taxon>Streptomycetaceae</taxon>
        <taxon>Streptomyces</taxon>
        <taxon>Streptomyces aurantiacus group</taxon>
    </lineage>
</organism>
<dbReference type="PANTHER" id="PTHR11537">
    <property type="entry name" value="VOLTAGE-GATED POTASSIUM CHANNEL"/>
    <property type="match status" value="1"/>
</dbReference>
<proteinExistence type="predicted"/>
<evidence type="ECO:0000313" key="12">
    <source>
        <dbReference type="Proteomes" id="UP001234216"/>
    </source>
</evidence>
<feature type="domain" description="Potassium channel" evidence="10">
    <location>
        <begin position="218"/>
        <end position="283"/>
    </location>
</feature>
<name>A0AAW8FPR7_9ACTN</name>
<dbReference type="Pfam" id="PF07885">
    <property type="entry name" value="Ion_trans_2"/>
    <property type="match status" value="1"/>
</dbReference>
<comment type="subcellular location">
    <subcellularLocation>
        <location evidence="1">Membrane</location>
        <topology evidence="1">Multi-pass membrane protein</topology>
    </subcellularLocation>
</comment>
<evidence type="ECO:0000259" key="10">
    <source>
        <dbReference type="Pfam" id="PF07885"/>
    </source>
</evidence>
<evidence type="ECO:0000256" key="1">
    <source>
        <dbReference type="ARBA" id="ARBA00004141"/>
    </source>
</evidence>
<gene>
    <name evidence="11" type="ORF">QFZ22_008096</name>
</gene>
<feature type="compositionally biased region" description="Low complexity" evidence="8">
    <location>
        <begin position="10"/>
        <end position="19"/>
    </location>
</feature>
<keyword evidence="6 9" id="KW-0472">Membrane</keyword>
<dbReference type="GO" id="GO:0005249">
    <property type="term" value="F:voltage-gated potassium channel activity"/>
    <property type="evidence" value="ECO:0007669"/>
    <property type="project" value="InterPro"/>
</dbReference>
<keyword evidence="3 9" id="KW-0812">Transmembrane</keyword>
<dbReference type="InterPro" id="IPR028325">
    <property type="entry name" value="VG_K_chnl"/>
</dbReference>
<accession>A0AAW8FPR7</accession>
<dbReference type="InterPro" id="IPR027359">
    <property type="entry name" value="Volt_channel_dom_sf"/>
</dbReference>
<evidence type="ECO:0000256" key="6">
    <source>
        <dbReference type="ARBA" id="ARBA00023136"/>
    </source>
</evidence>
<feature type="transmembrane region" description="Helical" evidence="9">
    <location>
        <begin position="196"/>
        <end position="216"/>
    </location>
</feature>
<dbReference type="SUPFAM" id="SSF81324">
    <property type="entry name" value="Voltage-gated potassium channels"/>
    <property type="match status" value="1"/>
</dbReference>
<feature type="transmembrane region" description="Helical" evidence="9">
    <location>
        <begin position="121"/>
        <end position="142"/>
    </location>
</feature>
<evidence type="ECO:0000256" key="4">
    <source>
        <dbReference type="ARBA" id="ARBA00022989"/>
    </source>
</evidence>
<protein>
    <submittedName>
        <fullName evidence="11">Voltage-gated potassium channel</fullName>
    </submittedName>
</protein>
<reference evidence="11" key="1">
    <citation type="submission" date="2023-07" db="EMBL/GenBank/DDBJ databases">
        <title>Comparative genomics of wheat-associated soil bacteria to identify genetic determinants of phenazine resistance.</title>
        <authorList>
            <person name="Mouncey N."/>
        </authorList>
    </citation>
    <scope>NUCLEOTIDE SEQUENCE</scope>
    <source>
        <strain evidence="11">V4I22</strain>
    </source>
</reference>
<dbReference type="GO" id="GO:0008076">
    <property type="term" value="C:voltage-gated potassium channel complex"/>
    <property type="evidence" value="ECO:0007669"/>
    <property type="project" value="InterPro"/>
</dbReference>
<evidence type="ECO:0000256" key="3">
    <source>
        <dbReference type="ARBA" id="ARBA00022692"/>
    </source>
</evidence>
<feature type="region of interest" description="Disordered" evidence="8">
    <location>
        <begin position="1"/>
        <end position="82"/>
    </location>
</feature>
<comment type="caution">
    <text evidence="11">The sequence shown here is derived from an EMBL/GenBank/DDBJ whole genome shotgun (WGS) entry which is preliminary data.</text>
</comment>
<keyword evidence="7 11" id="KW-0407">Ion channel</keyword>
<dbReference type="Gene3D" id="1.10.287.70">
    <property type="match status" value="1"/>
</dbReference>
<keyword evidence="4 9" id="KW-1133">Transmembrane helix</keyword>
<evidence type="ECO:0000313" key="11">
    <source>
        <dbReference type="EMBL" id="MDQ0912111.1"/>
    </source>
</evidence>
<evidence type="ECO:0000256" key="9">
    <source>
        <dbReference type="SAM" id="Phobius"/>
    </source>
</evidence>
<feature type="transmembrane region" description="Helical" evidence="9">
    <location>
        <begin position="258"/>
        <end position="283"/>
    </location>
</feature>
<evidence type="ECO:0000256" key="5">
    <source>
        <dbReference type="ARBA" id="ARBA00023065"/>
    </source>
</evidence>
<dbReference type="Gene3D" id="1.20.120.350">
    <property type="entry name" value="Voltage-gated potassium channels. Chain C"/>
    <property type="match status" value="1"/>
</dbReference>
<sequence length="297" mass="32215">MDDESRGADSADTGGTEGTEAYETDGADIREPRTTDAHRPPRVPPTTDAHEADAGPNRTNTTDAHRTGSAHTHTPHAPVLHDPDSRQARWEARTEFPLALASLAFLTAYALQVLAPLHKAALDLCLAVTLAAWALFAVDYAVRWHLSGQRLRFVRTHMLDTVVLFLPLLRPLRVVKLYETVQRRHGRPRLALHARVIVYAGLAALLLGFTGALAVYQQEHDAPGATIRTFGDAVWWTCATLATVGYGDVVPVTSRGRLIAVGVMAIGLALLGAVTGTFASWLLQVFAREDDERPPGS</sequence>
<evidence type="ECO:0000256" key="7">
    <source>
        <dbReference type="ARBA" id="ARBA00023303"/>
    </source>
</evidence>
<dbReference type="AlphaFoldDB" id="A0AAW8FPR7"/>
<feature type="transmembrane region" description="Helical" evidence="9">
    <location>
        <begin position="96"/>
        <end position="115"/>
    </location>
</feature>
<evidence type="ECO:0000256" key="2">
    <source>
        <dbReference type="ARBA" id="ARBA00022448"/>
    </source>
</evidence>
<dbReference type="Proteomes" id="UP001234216">
    <property type="component" value="Unassembled WGS sequence"/>
</dbReference>
<dbReference type="GO" id="GO:0001508">
    <property type="term" value="P:action potential"/>
    <property type="evidence" value="ECO:0007669"/>
    <property type="project" value="TreeGrafter"/>
</dbReference>
<dbReference type="InterPro" id="IPR013099">
    <property type="entry name" value="K_chnl_dom"/>
</dbReference>
<dbReference type="EMBL" id="JAUSZV010000005">
    <property type="protein sequence ID" value="MDQ0912111.1"/>
    <property type="molecule type" value="Genomic_DNA"/>
</dbReference>
<dbReference type="Gene3D" id="1.20.5.110">
    <property type="match status" value="1"/>
</dbReference>
<dbReference type="PANTHER" id="PTHR11537:SF254">
    <property type="entry name" value="POTASSIUM VOLTAGE-GATED CHANNEL PROTEIN SHAB"/>
    <property type="match status" value="1"/>
</dbReference>
<keyword evidence="2" id="KW-0813">Transport</keyword>
<feature type="compositionally biased region" description="Basic and acidic residues" evidence="8">
    <location>
        <begin position="27"/>
        <end position="39"/>
    </location>
</feature>
<keyword evidence="5" id="KW-0406">Ion transport</keyword>
<evidence type="ECO:0000256" key="8">
    <source>
        <dbReference type="SAM" id="MobiDB-lite"/>
    </source>
</evidence>